<feature type="transmembrane region" description="Helical" evidence="1">
    <location>
        <begin position="75"/>
        <end position="97"/>
    </location>
</feature>
<name>A0ABW9J7R6_9SPHI</name>
<protein>
    <recommendedName>
        <fullName evidence="4">Cardiolipin synthase N-terminal domain-containing protein</fullName>
    </recommendedName>
</protein>
<evidence type="ECO:0000313" key="2">
    <source>
        <dbReference type="EMBL" id="MFN0256578.1"/>
    </source>
</evidence>
<keyword evidence="1" id="KW-1133">Transmembrane helix</keyword>
<dbReference type="EMBL" id="SSHJ02000007">
    <property type="protein sequence ID" value="MFN0256578.1"/>
    <property type="molecule type" value="Genomic_DNA"/>
</dbReference>
<dbReference type="Proteomes" id="UP001517247">
    <property type="component" value="Unassembled WGS sequence"/>
</dbReference>
<accession>A0ABW9J7R6</accession>
<feature type="transmembrane region" description="Helical" evidence="1">
    <location>
        <begin position="39"/>
        <end position="63"/>
    </location>
</feature>
<gene>
    <name evidence="2" type="ORF">E6A44_013400</name>
</gene>
<keyword evidence="3" id="KW-1185">Reference proteome</keyword>
<reference evidence="2 3" key="1">
    <citation type="submission" date="2024-12" db="EMBL/GenBank/DDBJ databases">
        <authorList>
            <person name="Hu S."/>
        </authorList>
    </citation>
    <scope>NUCLEOTIDE SEQUENCE [LARGE SCALE GENOMIC DNA]</scope>
    <source>
        <strain evidence="2 3">THG-T11</strain>
    </source>
</reference>
<keyword evidence="1" id="KW-0472">Membrane</keyword>
<organism evidence="2 3">
    <name type="scientific">Pedobacter ureilyticus</name>
    <dbReference type="NCBI Taxonomy" id="1393051"/>
    <lineage>
        <taxon>Bacteria</taxon>
        <taxon>Pseudomonadati</taxon>
        <taxon>Bacteroidota</taxon>
        <taxon>Sphingobacteriia</taxon>
        <taxon>Sphingobacteriales</taxon>
        <taxon>Sphingobacteriaceae</taxon>
        <taxon>Pedobacter</taxon>
    </lineage>
</organism>
<keyword evidence="1" id="KW-0812">Transmembrane</keyword>
<evidence type="ECO:0000313" key="3">
    <source>
        <dbReference type="Proteomes" id="UP001517247"/>
    </source>
</evidence>
<dbReference type="RefSeq" id="WP_138723674.1">
    <property type="nucleotide sequence ID" value="NZ_SSHJ02000007.1"/>
</dbReference>
<comment type="caution">
    <text evidence="2">The sequence shown here is derived from an EMBL/GenBank/DDBJ whole genome shotgun (WGS) entry which is preliminary data.</text>
</comment>
<sequence>MKSDRDIFILTTAKQIARTSLWGGTGIFLLFAISKIDKLMVFSAFFIFFAVLANGIMLLILLLNLITRSAARREIINTILIIIINIPIAIFYVWLSIQISELNHIKL</sequence>
<evidence type="ECO:0000256" key="1">
    <source>
        <dbReference type="SAM" id="Phobius"/>
    </source>
</evidence>
<evidence type="ECO:0008006" key="4">
    <source>
        <dbReference type="Google" id="ProtNLM"/>
    </source>
</evidence>
<proteinExistence type="predicted"/>
<feature type="transmembrane region" description="Helical" evidence="1">
    <location>
        <begin position="16"/>
        <end position="33"/>
    </location>
</feature>